<dbReference type="PANTHER" id="PTHR43798">
    <property type="entry name" value="MONOACYLGLYCEROL LIPASE"/>
    <property type="match status" value="1"/>
</dbReference>
<dbReference type="GO" id="GO:0016020">
    <property type="term" value="C:membrane"/>
    <property type="evidence" value="ECO:0007669"/>
    <property type="project" value="TreeGrafter"/>
</dbReference>
<dbReference type="EMBL" id="JAABOO010000001">
    <property type="protein sequence ID" value="NER12459.1"/>
    <property type="molecule type" value="Genomic_DNA"/>
</dbReference>
<dbReference type="GO" id="GO:0016787">
    <property type="term" value="F:hydrolase activity"/>
    <property type="evidence" value="ECO:0007669"/>
    <property type="project" value="UniProtKB-KW"/>
</dbReference>
<dbReference type="Gene3D" id="3.40.50.1820">
    <property type="entry name" value="alpha/beta hydrolase"/>
    <property type="match status" value="2"/>
</dbReference>
<feature type="chain" id="PRO_5027096488" evidence="1">
    <location>
        <begin position="20"/>
        <end position="495"/>
    </location>
</feature>
<dbReference type="Proteomes" id="UP000468581">
    <property type="component" value="Unassembled WGS sequence"/>
</dbReference>
<dbReference type="InterPro" id="IPR000073">
    <property type="entry name" value="AB_hydrolase_1"/>
</dbReference>
<accession>A0A6P0UKQ9</accession>
<keyword evidence="4" id="KW-0378">Hydrolase</keyword>
<sequence>MRQLLCYLCLFLTIQFSLAQTLADGLEKEEKSFRSASGRTVKAEVGSLKVPENRANPNSEDINVHFVRLKSTNPNPQTPMIYLAGGPGSSSTWQASDANYLESWLHFLELGDVILLDQRGTGAGTQRVVYLWREAVPEDVMVDEAIARKHYEAMGRKALADFKKRGVDLEGYTTTENATDIDALRKALGYDKISLLGFSYGTHLGQAYIKYYGKHVENAVLIGVEGPNHTFKLPSTMDTQFRKIAALAKQDPNVSGDVPDLIALYKRVIAKLKKEPAKLEVNSPIGNAPMKINIGPYGLNLILRFDIGDASDIPVFPRLLYSIDQGDYSLLRWFVQKRIRNFFGVQGMSATMDAASGSTASRLQRIAEEKKKSLFTTVVNPRLELGWPSPDSGEEFRAPLITDTRTLFMSGTLDFNTPPYQAEEVRWGYSNSSHIIISNAGHEQVMTHPKAIPTIIRFLKGENVDDTALFYPRLKFIPVKGDSGKLWHPSMGRRN</sequence>
<proteinExistence type="predicted"/>
<feature type="domain" description="AB hydrolase-1" evidence="2">
    <location>
        <begin position="79"/>
        <end position="243"/>
    </location>
</feature>
<evidence type="ECO:0000259" key="2">
    <source>
        <dbReference type="Pfam" id="PF00561"/>
    </source>
</evidence>
<keyword evidence="1" id="KW-0732">Signal</keyword>
<feature type="domain" description="Peptidase S33 tripeptidyl aminopeptidase-like C-terminal" evidence="3">
    <location>
        <begin position="386"/>
        <end position="461"/>
    </location>
</feature>
<keyword evidence="5" id="KW-1185">Reference proteome</keyword>
<gene>
    <name evidence="4" type="ORF">GWK08_03325</name>
</gene>
<evidence type="ECO:0000259" key="3">
    <source>
        <dbReference type="Pfam" id="PF08386"/>
    </source>
</evidence>
<dbReference type="RefSeq" id="WP_163605481.1">
    <property type="nucleotide sequence ID" value="NZ_JAABOO010000001.1"/>
</dbReference>
<evidence type="ECO:0000313" key="4">
    <source>
        <dbReference type="EMBL" id="NER12459.1"/>
    </source>
</evidence>
<dbReference type="Pfam" id="PF00561">
    <property type="entry name" value="Abhydrolase_1"/>
    <property type="match status" value="1"/>
</dbReference>
<dbReference type="Pfam" id="PF08386">
    <property type="entry name" value="Abhydrolase_4"/>
    <property type="match status" value="1"/>
</dbReference>
<reference evidence="4 5" key="1">
    <citation type="submission" date="2020-01" db="EMBL/GenBank/DDBJ databases">
        <title>Leptobacterium flavescens.</title>
        <authorList>
            <person name="Wang G."/>
        </authorList>
    </citation>
    <scope>NUCLEOTIDE SEQUENCE [LARGE SCALE GENOMIC DNA]</scope>
    <source>
        <strain evidence="4 5">KCTC 22160</strain>
    </source>
</reference>
<name>A0A6P0UKQ9_9FLAO</name>
<dbReference type="InterPro" id="IPR050266">
    <property type="entry name" value="AB_hydrolase_sf"/>
</dbReference>
<feature type="signal peptide" evidence="1">
    <location>
        <begin position="1"/>
        <end position="19"/>
    </location>
</feature>
<dbReference type="InterPro" id="IPR029058">
    <property type="entry name" value="AB_hydrolase_fold"/>
</dbReference>
<dbReference type="SUPFAM" id="SSF53474">
    <property type="entry name" value="alpha/beta-Hydrolases"/>
    <property type="match status" value="1"/>
</dbReference>
<comment type="caution">
    <text evidence="4">The sequence shown here is derived from an EMBL/GenBank/DDBJ whole genome shotgun (WGS) entry which is preliminary data.</text>
</comment>
<dbReference type="PANTHER" id="PTHR43798:SF27">
    <property type="entry name" value="HYDROLASE ALPHA_BETA HYDROLASE FOLD FAMILY"/>
    <property type="match status" value="1"/>
</dbReference>
<evidence type="ECO:0000313" key="5">
    <source>
        <dbReference type="Proteomes" id="UP000468581"/>
    </source>
</evidence>
<dbReference type="AlphaFoldDB" id="A0A6P0UKQ9"/>
<organism evidence="4 5">
    <name type="scientific">Leptobacterium flavescens</name>
    <dbReference type="NCBI Taxonomy" id="472055"/>
    <lineage>
        <taxon>Bacteria</taxon>
        <taxon>Pseudomonadati</taxon>
        <taxon>Bacteroidota</taxon>
        <taxon>Flavobacteriia</taxon>
        <taxon>Flavobacteriales</taxon>
        <taxon>Flavobacteriaceae</taxon>
        <taxon>Leptobacterium</taxon>
    </lineage>
</organism>
<protein>
    <submittedName>
        <fullName evidence="4">Alpha/beta fold hydrolase</fullName>
    </submittedName>
</protein>
<dbReference type="InterPro" id="IPR013595">
    <property type="entry name" value="Pept_S33_TAP-like_C"/>
</dbReference>
<evidence type="ECO:0000256" key="1">
    <source>
        <dbReference type="SAM" id="SignalP"/>
    </source>
</evidence>